<accession>A0ABN8PTG8</accession>
<dbReference type="EMBL" id="CALNXI010000994">
    <property type="protein sequence ID" value="CAH3150519.1"/>
    <property type="molecule type" value="Genomic_DNA"/>
</dbReference>
<comment type="caution">
    <text evidence="1">The sequence shown here is derived from an EMBL/GenBank/DDBJ whole genome shotgun (WGS) entry which is preliminary data.</text>
</comment>
<proteinExistence type="predicted"/>
<protein>
    <submittedName>
        <fullName evidence="1">Uncharacterized protein</fullName>
    </submittedName>
</protein>
<reference evidence="1 2" key="1">
    <citation type="submission" date="2022-05" db="EMBL/GenBank/DDBJ databases">
        <authorList>
            <consortium name="Genoscope - CEA"/>
            <person name="William W."/>
        </authorList>
    </citation>
    <scope>NUCLEOTIDE SEQUENCE [LARGE SCALE GENOMIC DNA]</scope>
</reference>
<organism evidence="1 2">
    <name type="scientific">Porites evermanni</name>
    <dbReference type="NCBI Taxonomy" id="104178"/>
    <lineage>
        <taxon>Eukaryota</taxon>
        <taxon>Metazoa</taxon>
        <taxon>Cnidaria</taxon>
        <taxon>Anthozoa</taxon>
        <taxon>Hexacorallia</taxon>
        <taxon>Scleractinia</taxon>
        <taxon>Fungiina</taxon>
        <taxon>Poritidae</taxon>
        <taxon>Porites</taxon>
    </lineage>
</organism>
<name>A0ABN8PTG8_9CNID</name>
<dbReference type="Proteomes" id="UP001159427">
    <property type="component" value="Unassembled WGS sequence"/>
</dbReference>
<evidence type="ECO:0000313" key="2">
    <source>
        <dbReference type="Proteomes" id="UP001159427"/>
    </source>
</evidence>
<sequence length="205" mass="24415">MNSQDHRQFLGGWNVMLDNKKKKIDVYEFRYLWQLRVGIELVDRQKKNVGIFAVLSTNAPEITLEPGEFIIKTYSENRDLWKQMKDFPEFQDTGKFAVLPSIKCPIWRLRSHDICLQEKPKAENELYFTGVIERMFIILKENRPKRKYKDVISVSRFIDVLQHYCQALCESDFFSKEAQSLKHKDKRLVKYGRGKWKIVCGEMKK</sequence>
<evidence type="ECO:0000313" key="1">
    <source>
        <dbReference type="EMBL" id="CAH3150519.1"/>
    </source>
</evidence>
<keyword evidence="2" id="KW-1185">Reference proteome</keyword>
<gene>
    <name evidence="1" type="ORF">PEVE_00045288</name>
</gene>